<evidence type="ECO:0000256" key="1">
    <source>
        <dbReference type="SAM" id="Coils"/>
    </source>
</evidence>
<organism evidence="3 4">
    <name type="scientific">Candidatus Dechloromonas phosphorivorans</name>
    <dbReference type="NCBI Taxonomy" id="2899244"/>
    <lineage>
        <taxon>Bacteria</taxon>
        <taxon>Pseudomonadati</taxon>
        <taxon>Pseudomonadota</taxon>
        <taxon>Betaproteobacteria</taxon>
        <taxon>Rhodocyclales</taxon>
        <taxon>Azonexaceae</taxon>
        <taxon>Dechloromonas</taxon>
    </lineage>
</organism>
<reference evidence="3" key="1">
    <citation type="submission" date="2020-10" db="EMBL/GenBank/DDBJ databases">
        <title>Connecting structure to function with the recovery of over 1000 high-quality activated sludge metagenome-assembled genomes encoding full-length rRNA genes using long-read sequencing.</title>
        <authorList>
            <person name="Singleton C.M."/>
            <person name="Petriglieri F."/>
            <person name="Kristensen J.M."/>
            <person name="Kirkegaard R.H."/>
            <person name="Michaelsen T.Y."/>
            <person name="Andersen M.H."/>
            <person name="Karst S.M."/>
            <person name="Dueholm M.S."/>
            <person name="Nielsen P.H."/>
            <person name="Albertsen M."/>
        </authorList>
    </citation>
    <scope>NUCLEOTIDE SEQUENCE</scope>
    <source>
        <strain evidence="3">OdNE_18-Q3-R46-58_BAT3C.305</strain>
    </source>
</reference>
<protein>
    <recommendedName>
        <fullName evidence="5">LysM domain-containing protein</fullName>
    </recommendedName>
</protein>
<proteinExistence type="predicted"/>
<feature type="region of interest" description="Disordered" evidence="2">
    <location>
        <begin position="183"/>
        <end position="202"/>
    </location>
</feature>
<feature type="compositionally biased region" description="Pro residues" evidence="2">
    <location>
        <begin position="224"/>
        <end position="233"/>
    </location>
</feature>
<evidence type="ECO:0000256" key="2">
    <source>
        <dbReference type="SAM" id="MobiDB-lite"/>
    </source>
</evidence>
<accession>A0A9D7QNP2</accession>
<feature type="region of interest" description="Disordered" evidence="2">
    <location>
        <begin position="208"/>
        <end position="239"/>
    </location>
</feature>
<feature type="compositionally biased region" description="Basic and acidic residues" evidence="2">
    <location>
        <begin position="208"/>
        <end position="223"/>
    </location>
</feature>
<comment type="caution">
    <text evidence="3">The sequence shown here is derived from an EMBL/GenBank/DDBJ whole genome shotgun (WGS) entry which is preliminary data.</text>
</comment>
<sequence>MSALSAGLLSTIPVWAIGLGDMVLHSRVGEPLRAEVPINAEPGETIEARCFTLAPLDGSDLPVISAGRTKLVREGNNYRLLITGSKPVAEPIFLIGLRAGCGTDLQRDYVLMPAEPLVLASPPPSAAGTVGTPSGGVRSSGAPSQHWRASEGDTLEGIAEALVPDNLVQQRRMLAALKRANPQLSGRPGLAEGTPVAIPDVKQRVAAERDSLPEQRTKSRSEEPPPPPPPPKVAKPVATPKAGGVDRVLLGAPPAELKAGKKVAPAKGSREEMDERLVKLDTTIQSLNAQIEALDKALALTTEALALRQKLKAAQGADGGLQSPLAKPAEPPPTASSNWLEILVSALVGGVVAAGLANYLGRRRERRAEDEVPLAIAGHARPGVPGSVRSNPAQAARVRTSAAEPGAKVTAASAEVDVRVDGALQRPGDIKAVDVKHNQDESAIALAEIMLSFGRLQGAAETLAHHIKESASDNPRPWLMLLDLYRRGGLRGDYTKLLPPLRQRFNLQVPEWEDLESSNAGLRSLEDYPHVIGRLTAAWGTQDCLSYLYRLIHDNREGQRDGFPLEVIEEMVLLILVLETGYDLERGG</sequence>
<dbReference type="EMBL" id="JADKBR010000017">
    <property type="protein sequence ID" value="MBK8891185.1"/>
    <property type="molecule type" value="Genomic_DNA"/>
</dbReference>
<dbReference type="AlphaFoldDB" id="A0A9D7QNP2"/>
<dbReference type="Proteomes" id="UP000808146">
    <property type="component" value="Unassembled WGS sequence"/>
</dbReference>
<name>A0A9D7QNP2_9RHOO</name>
<evidence type="ECO:0008006" key="5">
    <source>
        <dbReference type="Google" id="ProtNLM"/>
    </source>
</evidence>
<evidence type="ECO:0000313" key="4">
    <source>
        <dbReference type="Proteomes" id="UP000808146"/>
    </source>
</evidence>
<feature type="coiled-coil region" evidence="1">
    <location>
        <begin position="270"/>
        <end position="304"/>
    </location>
</feature>
<keyword evidence="1" id="KW-0175">Coiled coil</keyword>
<evidence type="ECO:0000313" key="3">
    <source>
        <dbReference type="EMBL" id="MBK8891185.1"/>
    </source>
</evidence>
<feature type="region of interest" description="Disordered" evidence="2">
    <location>
        <begin position="123"/>
        <end position="151"/>
    </location>
</feature>
<gene>
    <name evidence="3" type="ORF">IPN75_12845</name>
</gene>